<dbReference type="Pfam" id="PF07944">
    <property type="entry name" value="Beta-AFase-like_GH127_cat"/>
    <property type="match status" value="1"/>
</dbReference>
<evidence type="ECO:0000313" key="6">
    <source>
        <dbReference type="EMBL" id="PPK87737.1"/>
    </source>
</evidence>
<dbReference type="AlphaFoldDB" id="A0A2S6I8A9"/>
<proteinExistence type="predicted"/>
<dbReference type="InterPro" id="IPR046544">
    <property type="entry name" value="GH146_SB_dom"/>
</dbReference>
<evidence type="ECO:0000313" key="7">
    <source>
        <dbReference type="Proteomes" id="UP000237662"/>
    </source>
</evidence>
<feature type="domain" description="Non-reducing end beta-L-arabinofuranosidase-like GH127 middle" evidence="5">
    <location>
        <begin position="433"/>
        <end position="528"/>
    </location>
</feature>
<keyword evidence="7" id="KW-1185">Reference proteome</keyword>
<organism evidence="6 7">
    <name type="scientific">Neolewinella xylanilytica</name>
    <dbReference type="NCBI Taxonomy" id="1514080"/>
    <lineage>
        <taxon>Bacteria</taxon>
        <taxon>Pseudomonadati</taxon>
        <taxon>Bacteroidota</taxon>
        <taxon>Saprospiria</taxon>
        <taxon>Saprospirales</taxon>
        <taxon>Lewinellaceae</taxon>
        <taxon>Neolewinella</taxon>
    </lineage>
</organism>
<dbReference type="SUPFAM" id="SSF48208">
    <property type="entry name" value="Six-hairpin glycosidases"/>
    <property type="match status" value="1"/>
</dbReference>
<accession>A0A2S6I8A9</accession>
<feature type="domain" description="DUF4986" evidence="3">
    <location>
        <begin position="556"/>
        <end position="639"/>
    </location>
</feature>
<evidence type="ECO:0008006" key="8">
    <source>
        <dbReference type="Google" id="ProtNLM"/>
    </source>
</evidence>
<dbReference type="GO" id="GO:0005975">
    <property type="term" value="P:carbohydrate metabolic process"/>
    <property type="evidence" value="ECO:0007669"/>
    <property type="project" value="InterPro"/>
</dbReference>
<evidence type="ECO:0000259" key="3">
    <source>
        <dbReference type="Pfam" id="PF16375"/>
    </source>
</evidence>
<feature type="region of interest" description="Disordered" evidence="1">
    <location>
        <begin position="677"/>
        <end position="700"/>
    </location>
</feature>
<evidence type="ECO:0000259" key="4">
    <source>
        <dbReference type="Pfam" id="PF20620"/>
    </source>
</evidence>
<dbReference type="PANTHER" id="PTHR31151">
    <property type="entry name" value="PROLINE-TRNA LIGASE (DUF1680)"/>
    <property type="match status" value="1"/>
</dbReference>
<evidence type="ECO:0000259" key="2">
    <source>
        <dbReference type="Pfam" id="PF07944"/>
    </source>
</evidence>
<sequence length="802" mass="89393">MDRDSSFFNRQLLMNRHLLSFLIACGAIGLLSGQQLQSFPLSAVSLEAGPFLRAQQTDLDYIMKMDPDRLLAPYLEEAGMDPEAENYGNWESSGLNGHIGGHYLSALSLMYASTGDDAVHERLTYMLDRLQEAQEKNGNGYIGGIPDGKPMWKEIEGGDIRAGAFSLNDRWVPLYNIHKIFAGLRDAYDYAGSEQALDMLVKLSDWFVETTEDLSAEEMQDMLRSEHGGLNEIFADVYAYTGEEKYLDLARRLSHEVVLDPLLVREDRLTGMHANTQIPKVIGFERVAQVTNDTSWSGAADYFWRTVVDERTVSIGGNSVREHFHPADDFSSMIASNQGPETCNTYNMLRLTKMLYLDNPGQQYIDYYERAMYNHILSSQHPDGGFVYFTPMRPRHYRVYSQPQEGFWCCVGSGLENHGKYGELIYAHTEDDVYVNLFIASTLDWEEKGLQLRQVTDFPYKSNSEIALSLEQPSRFALHLRHPGWVPEGAFAVSVNGEEQSVTTDQAGFVSIDREWKSGDRVSVNLPMETRVEFLPDNSPWASFVHGPIVLAAATGSDDLEGLLADDSRMGHVAAGEFLPLDEAPMVVQDGGELSSQVNALPGDSLRFTIANAVTPDGSEALVLQPFFEVHDSRYMLYWRVTDPDELEQIRTDMRAAEAEQLALEASTVDHVAAGEQQPETEHRFAGEQTDNGSTDEGKSWRSARGWFSYDLNNTAKAGKTLRIIHEAAGPPRKFDVLINEEVVQAVSLPGSREGGEQTLDIHIPEAVLNSAAGEAFTLTFAAAEGSFTGQIYSVRLLKEVD</sequence>
<dbReference type="Pfam" id="PF20736">
    <property type="entry name" value="Glyco_hydro127M"/>
    <property type="match status" value="1"/>
</dbReference>
<dbReference type="InterPro" id="IPR012878">
    <property type="entry name" value="Beta-AFase-like_GH127_cat"/>
</dbReference>
<dbReference type="PANTHER" id="PTHR31151:SF0">
    <property type="entry name" value="PROLINE-TRNA LIGASE (DUF1680)"/>
    <property type="match status" value="1"/>
</dbReference>
<reference evidence="6 7" key="1">
    <citation type="submission" date="2018-02" db="EMBL/GenBank/DDBJ databases">
        <title>Genomic Encyclopedia of Archaeal and Bacterial Type Strains, Phase II (KMG-II): from individual species to whole genera.</title>
        <authorList>
            <person name="Goeker M."/>
        </authorList>
    </citation>
    <scope>NUCLEOTIDE SEQUENCE [LARGE SCALE GENOMIC DNA]</scope>
    <source>
        <strain evidence="6 7">DSM 29526</strain>
    </source>
</reference>
<protein>
    <recommendedName>
        <fullName evidence="8">Glycosyl hydrolase</fullName>
    </recommendedName>
</protein>
<dbReference type="Pfam" id="PF16375">
    <property type="entry name" value="DUF4986"/>
    <property type="match status" value="1"/>
</dbReference>
<evidence type="ECO:0000256" key="1">
    <source>
        <dbReference type="SAM" id="MobiDB-lite"/>
    </source>
</evidence>
<dbReference type="InterPro" id="IPR008928">
    <property type="entry name" value="6-hairpin_glycosidase_sf"/>
</dbReference>
<evidence type="ECO:0000259" key="5">
    <source>
        <dbReference type="Pfam" id="PF20736"/>
    </source>
</evidence>
<name>A0A2S6I8A9_9BACT</name>
<dbReference type="InterPro" id="IPR049046">
    <property type="entry name" value="Beta-AFase-like_GH127_middle"/>
</dbReference>
<feature type="domain" description="Glycoside hydrolase GH146 substrate-binding" evidence="4">
    <location>
        <begin position="663"/>
        <end position="798"/>
    </location>
</feature>
<dbReference type="EMBL" id="PTJC01000005">
    <property type="protein sequence ID" value="PPK87737.1"/>
    <property type="molecule type" value="Genomic_DNA"/>
</dbReference>
<feature type="domain" description="Non-reducing end beta-L-arabinofuranosidase-like GH127 catalytic" evidence="2">
    <location>
        <begin position="44"/>
        <end position="423"/>
    </location>
</feature>
<gene>
    <name evidence="6" type="ORF">CLV84_0687</name>
</gene>
<dbReference type="Pfam" id="PF20620">
    <property type="entry name" value="DUF6805"/>
    <property type="match status" value="1"/>
</dbReference>
<comment type="caution">
    <text evidence="6">The sequence shown here is derived from an EMBL/GenBank/DDBJ whole genome shotgun (WGS) entry which is preliminary data.</text>
</comment>
<dbReference type="Proteomes" id="UP000237662">
    <property type="component" value="Unassembled WGS sequence"/>
</dbReference>
<dbReference type="InterPro" id="IPR032275">
    <property type="entry name" value="DUF4986"/>
</dbReference>